<evidence type="ECO:0000313" key="3">
    <source>
        <dbReference type="Proteomes" id="UP000703269"/>
    </source>
</evidence>
<sequence length="106" mass="12215">MVADIRDFRGACPHSRTPVLRDVHPRPARVLRSRERDPWKSSFRMHTARSTRFPKVRYKVPLPHQLGEQHGYKGPSNPNTGSNRLVRAVRVPSVRNRQSTVTVRAL</sequence>
<comment type="caution">
    <text evidence="2">The sequence shown here is derived from an EMBL/GenBank/DDBJ whole genome shotgun (WGS) entry which is preliminary data.</text>
</comment>
<feature type="region of interest" description="Disordered" evidence="1">
    <location>
        <begin position="1"/>
        <end position="40"/>
    </location>
</feature>
<dbReference type="EMBL" id="BPQB01000004">
    <property type="protein sequence ID" value="GJE86723.1"/>
    <property type="molecule type" value="Genomic_DNA"/>
</dbReference>
<evidence type="ECO:0000313" key="2">
    <source>
        <dbReference type="EMBL" id="GJE86723.1"/>
    </source>
</evidence>
<dbReference type="Proteomes" id="UP000703269">
    <property type="component" value="Unassembled WGS sequence"/>
</dbReference>
<reference evidence="2 3" key="1">
    <citation type="submission" date="2021-08" db="EMBL/GenBank/DDBJ databases">
        <title>Draft Genome Sequence of Phanerochaete sordida strain YK-624.</title>
        <authorList>
            <person name="Mori T."/>
            <person name="Dohra H."/>
            <person name="Suzuki T."/>
            <person name="Kawagishi H."/>
            <person name="Hirai H."/>
        </authorList>
    </citation>
    <scope>NUCLEOTIDE SEQUENCE [LARGE SCALE GENOMIC DNA]</scope>
    <source>
        <strain evidence="2 3">YK-624</strain>
    </source>
</reference>
<name>A0A9P3G1V2_9APHY</name>
<accession>A0A9P3G1V2</accession>
<proteinExistence type="predicted"/>
<dbReference type="AlphaFoldDB" id="A0A9P3G1V2"/>
<keyword evidence="3" id="KW-1185">Reference proteome</keyword>
<organism evidence="2 3">
    <name type="scientific">Phanerochaete sordida</name>
    <dbReference type="NCBI Taxonomy" id="48140"/>
    <lineage>
        <taxon>Eukaryota</taxon>
        <taxon>Fungi</taxon>
        <taxon>Dikarya</taxon>
        <taxon>Basidiomycota</taxon>
        <taxon>Agaricomycotina</taxon>
        <taxon>Agaricomycetes</taxon>
        <taxon>Polyporales</taxon>
        <taxon>Phanerochaetaceae</taxon>
        <taxon>Phanerochaete</taxon>
    </lineage>
</organism>
<gene>
    <name evidence="2" type="ORF">PsYK624_028040</name>
</gene>
<feature type="region of interest" description="Disordered" evidence="1">
    <location>
        <begin position="64"/>
        <end position="86"/>
    </location>
</feature>
<protein>
    <submittedName>
        <fullName evidence="2">Uncharacterized protein</fullName>
    </submittedName>
</protein>
<evidence type="ECO:0000256" key="1">
    <source>
        <dbReference type="SAM" id="MobiDB-lite"/>
    </source>
</evidence>